<dbReference type="Proteomes" id="UP000237105">
    <property type="component" value="Unassembled WGS sequence"/>
</dbReference>
<sequence>MEKMQDKLDSLEPSQRLSISFDKIGAIWRAIKENQKYFPHLIGVLVRKNTEPFHKSWAKSPAKQKAKIEPSVKNWKNELSEHFKLNGEDENNFGLLRARRYVPPNMTEEVWNKCIDYFSCEEFMSTPPYFDETLIVDEVVDEVLGVRRGYRRGVSLKL</sequence>
<reference evidence="2" key="1">
    <citation type="submission" date="2016-06" db="EMBL/GenBank/DDBJ databases">
        <title>Parallel loss of symbiosis genes in relatives of nitrogen-fixing non-legume Parasponia.</title>
        <authorList>
            <person name="Van Velzen R."/>
            <person name="Holmer R."/>
            <person name="Bu F."/>
            <person name="Rutten L."/>
            <person name="Van Zeijl A."/>
            <person name="Liu W."/>
            <person name="Santuari L."/>
            <person name="Cao Q."/>
            <person name="Sharma T."/>
            <person name="Shen D."/>
            <person name="Roswanjaya Y."/>
            <person name="Wardhani T."/>
            <person name="Kalhor M.S."/>
            <person name="Jansen J."/>
            <person name="Van den Hoogen J."/>
            <person name="Gungor B."/>
            <person name="Hartog M."/>
            <person name="Hontelez J."/>
            <person name="Verver J."/>
            <person name="Yang W.-C."/>
            <person name="Schijlen E."/>
            <person name="Repin R."/>
            <person name="Schilthuizen M."/>
            <person name="Schranz E."/>
            <person name="Heidstra R."/>
            <person name="Miyata K."/>
            <person name="Fedorova E."/>
            <person name="Kohlen W."/>
            <person name="Bisseling T."/>
            <person name="Smit S."/>
            <person name="Geurts R."/>
        </authorList>
    </citation>
    <scope>NUCLEOTIDE SEQUENCE [LARGE SCALE GENOMIC DNA]</scope>
    <source>
        <strain evidence="2">cv. WU1-14</strain>
    </source>
</reference>
<dbReference type="OrthoDB" id="10392913at2759"/>
<dbReference type="AlphaFoldDB" id="A0A2P5BNV5"/>
<accession>A0A2P5BNV5</accession>
<keyword evidence="2" id="KW-1185">Reference proteome</keyword>
<gene>
    <name evidence="1" type="ORF">PanWU01x14_223400</name>
</gene>
<evidence type="ECO:0000313" key="1">
    <source>
        <dbReference type="EMBL" id="PON50475.1"/>
    </source>
</evidence>
<dbReference type="EMBL" id="JXTB01000245">
    <property type="protein sequence ID" value="PON50475.1"/>
    <property type="molecule type" value="Genomic_DNA"/>
</dbReference>
<organism evidence="1 2">
    <name type="scientific">Parasponia andersonii</name>
    <name type="common">Sponia andersonii</name>
    <dbReference type="NCBI Taxonomy" id="3476"/>
    <lineage>
        <taxon>Eukaryota</taxon>
        <taxon>Viridiplantae</taxon>
        <taxon>Streptophyta</taxon>
        <taxon>Embryophyta</taxon>
        <taxon>Tracheophyta</taxon>
        <taxon>Spermatophyta</taxon>
        <taxon>Magnoliopsida</taxon>
        <taxon>eudicotyledons</taxon>
        <taxon>Gunneridae</taxon>
        <taxon>Pentapetalae</taxon>
        <taxon>rosids</taxon>
        <taxon>fabids</taxon>
        <taxon>Rosales</taxon>
        <taxon>Cannabaceae</taxon>
        <taxon>Parasponia</taxon>
    </lineage>
</organism>
<protein>
    <submittedName>
        <fullName evidence="1">Uncharacterized protein</fullName>
    </submittedName>
</protein>
<name>A0A2P5BNV5_PARAD</name>
<proteinExistence type="predicted"/>
<comment type="caution">
    <text evidence="1">The sequence shown here is derived from an EMBL/GenBank/DDBJ whole genome shotgun (WGS) entry which is preliminary data.</text>
</comment>
<evidence type="ECO:0000313" key="2">
    <source>
        <dbReference type="Proteomes" id="UP000237105"/>
    </source>
</evidence>